<gene>
    <name evidence="2" type="ORF">MKW98_008255</name>
</gene>
<evidence type="ECO:0000313" key="3">
    <source>
        <dbReference type="Proteomes" id="UP001202328"/>
    </source>
</evidence>
<sequence>MTASGAGVSHWMGFFYEGQPRNICSECKVIDHDSSLCSDRRNNQIEAESQPRDFGQALNIPQQWRQPSEEIQLFRQHHHQRRDILRPMRTRVAPPPLDGMQLPYFTATDTPSHIGAHRVPLHQRFGTCSETGSSSSSQRKLSRIGPSDKKADETTDMDATTEIQPNVSWDLALQVTNANVFTTAGQNVIFPYFVSLYTYLPRFK</sequence>
<accession>A0AAD4RWW6</accession>
<name>A0AAD4RWW6_9MAGN</name>
<comment type="caution">
    <text evidence="2">The sequence shown here is derived from an EMBL/GenBank/DDBJ whole genome shotgun (WGS) entry which is preliminary data.</text>
</comment>
<evidence type="ECO:0000256" key="1">
    <source>
        <dbReference type="SAM" id="MobiDB-lite"/>
    </source>
</evidence>
<reference evidence="2" key="1">
    <citation type="submission" date="2022-04" db="EMBL/GenBank/DDBJ databases">
        <title>A functionally conserved STORR gene fusion in Papaver species that diverged 16.8 million years ago.</title>
        <authorList>
            <person name="Catania T."/>
        </authorList>
    </citation>
    <scope>NUCLEOTIDE SEQUENCE</scope>
    <source>
        <strain evidence="2">S-188037</strain>
    </source>
</reference>
<feature type="non-terminal residue" evidence="2">
    <location>
        <position position="204"/>
    </location>
</feature>
<dbReference type="AlphaFoldDB" id="A0AAD4RWW6"/>
<protein>
    <submittedName>
        <fullName evidence="2">Uncharacterized protein</fullName>
    </submittedName>
</protein>
<feature type="region of interest" description="Disordered" evidence="1">
    <location>
        <begin position="126"/>
        <end position="158"/>
    </location>
</feature>
<evidence type="ECO:0000313" key="2">
    <source>
        <dbReference type="EMBL" id="KAI3836494.1"/>
    </source>
</evidence>
<keyword evidence="3" id="KW-1185">Reference proteome</keyword>
<organism evidence="2 3">
    <name type="scientific">Papaver atlanticum</name>
    <dbReference type="NCBI Taxonomy" id="357466"/>
    <lineage>
        <taxon>Eukaryota</taxon>
        <taxon>Viridiplantae</taxon>
        <taxon>Streptophyta</taxon>
        <taxon>Embryophyta</taxon>
        <taxon>Tracheophyta</taxon>
        <taxon>Spermatophyta</taxon>
        <taxon>Magnoliopsida</taxon>
        <taxon>Ranunculales</taxon>
        <taxon>Papaveraceae</taxon>
        <taxon>Papaveroideae</taxon>
        <taxon>Papaver</taxon>
    </lineage>
</organism>
<dbReference type="EMBL" id="JAJJMB010017645">
    <property type="protein sequence ID" value="KAI3836494.1"/>
    <property type="molecule type" value="Genomic_DNA"/>
</dbReference>
<dbReference type="Proteomes" id="UP001202328">
    <property type="component" value="Unassembled WGS sequence"/>
</dbReference>
<proteinExistence type="predicted"/>